<dbReference type="GO" id="GO:0030330">
    <property type="term" value="P:DNA damage response, signal transduction by p53 class mediator"/>
    <property type="evidence" value="ECO:0007669"/>
    <property type="project" value="Ensembl"/>
</dbReference>
<dbReference type="Pfam" id="PF15314">
    <property type="entry name" value="PRAP"/>
    <property type="match status" value="1"/>
</dbReference>
<dbReference type="Ensembl" id="ENSCLAT00000004075.1">
    <property type="protein sequence ID" value="ENSCLAP00000003995.1"/>
    <property type="gene ID" value="ENSCLAG00000002853.1"/>
</dbReference>
<proteinExistence type="predicted"/>
<feature type="compositionally biased region" description="Basic and acidic residues" evidence="1">
    <location>
        <begin position="35"/>
        <end position="45"/>
    </location>
</feature>
<dbReference type="OMA" id="WVETEDI"/>
<accession>A0A8C2YJV6</accession>
<keyword evidence="4" id="KW-1185">Reference proteome</keyword>
<dbReference type="GO" id="GO:0005576">
    <property type="term" value="C:extracellular region"/>
    <property type="evidence" value="ECO:0007669"/>
    <property type="project" value="Ensembl"/>
</dbReference>
<feature type="signal peptide" evidence="2">
    <location>
        <begin position="1"/>
        <end position="20"/>
    </location>
</feature>
<feature type="region of interest" description="Disordered" evidence="1">
    <location>
        <begin position="23"/>
        <end position="46"/>
    </location>
</feature>
<dbReference type="GO" id="GO:1905885">
    <property type="term" value="P:positive regulation of triglyceride transport"/>
    <property type="evidence" value="ECO:0007669"/>
    <property type="project" value="Ensembl"/>
</dbReference>
<evidence type="ECO:0000256" key="1">
    <source>
        <dbReference type="SAM" id="MobiDB-lite"/>
    </source>
</evidence>
<evidence type="ECO:0000256" key="2">
    <source>
        <dbReference type="SAM" id="SignalP"/>
    </source>
</evidence>
<dbReference type="GO" id="GO:2001140">
    <property type="term" value="P:positive regulation of phospholipid transport"/>
    <property type="evidence" value="ECO:0007669"/>
    <property type="project" value="Ensembl"/>
</dbReference>
<protein>
    <submittedName>
        <fullName evidence="3">Proline rich acidic protein 1</fullName>
    </submittedName>
</protein>
<dbReference type="PANTHER" id="PTHR37861:SF1">
    <property type="entry name" value="PROLINE-RICH ACIDIC PROTEIN 1"/>
    <property type="match status" value="1"/>
</dbReference>
<dbReference type="PANTHER" id="PTHR37861">
    <property type="entry name" value="PROLINE-RICH ACIDIC PROTEIN 1"/>
    <property type="match status" value="1"/>
</dbReference>
<keyword evidence="2" id="KW-0732">Signal</keyword>
<dbReference type="GeneTree" id="ENSGT00390000012626"/>
<evidence type="ECO:0000313" key="3">
    <source>
        <dbReference type="Ensembl" id="ENSCLAP00000003995.1"/>
    </source>
</evidence>
<dbReference type="AlphaFoldDB" id="A0A8C2YJV6"/>
<reference evidence="3" key="2">
    <citation type="submission" date="2025-09" db="UniProtKB">
        <authorList>
            <consortium name="Ensembl"/>
        </authorList>
    </citation>
    <scope>IDENTIFICATION</scope>
</reference>
<gene>
    <name evidence="3" type="primary">PRAP1</name>
</gene>
<dbReference type="InterPro" id="IPR027922">
    <property type="entry name" value="PRAP"/>
</dbReference>
<dbReference type="GO" id="GO:1902426">
    <property type="term" value="P:deactivation of mitotic spindle assembly checkpoint"/>
    <property type="evidence" value="ECO:0007669"/>
    <property type="project" value="Ensembl"/>
</dbReference>
<evidence type="ECO:0000313" key="4">
    <source>
        <dbReference type="Proteomes" id="UP000694398"/>
    </source>
</evidence>
<reference evidence="3" key="1">
    <citation type="submission" date="2025-08" db="UniProtKB">
        <authorList>
            <consortium name="Ensembl"/>
        </authorList>
    </citation>
    <scope>IDENTIFICATION</scope>
</reference>
<dbReference type="GO" id="GO:0005783">
    <property type="term" value="C:endoplasmic reticulum"/>
    <property type="evidence" value="ECO:0007669"/>
    <property type="project" value="Ensembl"/>
</dbReference>
<dbReference type="GO" id="GO:0017129">
    <property type="term" value="F:triglyceride binding"/>
    <property type="evidence" value="ECO:0007669"/>
    <property type="project" value="Ensembl"/>
</dbReference>
<dbReference type="GO" id="GO:0071481">
    <property type="term" value="P:cellular response to X-ray"/>
    <property type="evidence" value="ECO:0007669"/>
    <property type="project" value="Ensembl"/>
</dbReference>
<dbReference type="Proteomes" id="UP000694398">
    <property type="component" value="Unassembled WGS sequence"/>
</dbReference>
<dbReference type="GO" id="GO:0043066">
    <property type="term" value="P:negative regulation of apoptotic process"/>
    <property type="evidence" value="ECO:0007669"/>
    <property type="project" value="Ensembl"/>
</dbReference>
<organism evidence="3 4">
    <name type="scientific">Chinchilla lanigera</name>
    <name type="common">Long-tailed chinchilla</name>
    <name type="synonym">Chinchilla villidera</name>
    <dbReference type="NCBI Taxonomy" id="34839"/>
    <lineage>
        <taxon>Eukaryota</taxon>
        <taxon>Metazoa</taxon>
        <taxon>Chordata</taxon>
        <taxon>Craniata</taxon>
        <taxon>Vertebrata</taxon>
        <taxon>Euteleostomi</taxon>
        <taxon>Mammalia</taxon>
        <taxon>Eutheria</taxon>
        <taxon>Euarchontoglires</taxon>
        <taxon>Glires</taxon>
        <taxon>Rodentia</taxon>
        <taxon>Hystricomorpha</taxon>
        <taxon>Chinchillidae</taxon>
        <taxon>Chinchilla</taxon>
    </lineage>
</organism>
<sequence>MRRLFLVTCLVAVLLQQAGAIPAPQVPDKTKGKHSVPEQDTEKTWSNHALQPLDKDDQLVDLLQVPKPKLAAIEKPGNKAWVETEDILSRFRRPQQGPEPDLDSLYHPADEEIQVKEEPFSWAMLSRQVLQGPEEDLDHIYHPVEES</sequence>
<name>A0A8C2YJV6_CHILA</name>
<dbReference type="GO" id="GO:1904731">
    <property type="term" value="P:positive regulation of intestinal lipid absorption"/>
    <property type="evidence" value="ECO:0007669"/>
    <property type="project" value="Ensembl"/>
</dbReference>
<feature type="chain" id="PRO_5034828246" evidence="2">
    <location>
        <begin position="21"/>
        <end position="147"/>
    </location>
</feature>